<dbReference type="PANTHER" id="PTHR13096:SF8">
    <property type="entry name" value="RIBOSOMAL OXYGENASE 1"/>
    <property type="match status" value="1"/>
</dbReference>
<comment type="cofactor">
    <cofactor evidence="3">
        <name>Fe(2+)</name>
        <dbReference type="ChEBI" id="CHEBI:29033"/>
    </cofactor>
    <text evidence="3">Binds 1 Fe(2+) ion per subunit.</text>
</comment>
<keyword evidence="7" id="KW-1185">Reference proteome</keyword>
<dbReference type="PROSITE" id="PS51184">
    <property type="entry name" value="JMJC"/>
    <property type="match status" value="1"/>
</dbReference>
<name>A0A0S4JDQ0_BODSA</name>
<keyword evidence="3" id="KW-0805">Transcription regulation</keyword>
<evidence type="ECO:0000259" key="5">
    <source>
        <dbReference type="PROSITE" id="PS51184"/>
    </source>
</evidence>
<protein>
    <recommendedName>
        <fullName evidence="3">Bifunctional lysine-specific demethylase and histidyl-hydroxylase</fullName>
        <ecNumber evidence="3">1.14.11.-</ecNumber>
    </recommendedName>
</protein>
<dbReference type="GO" id="GO:0051864">
    <property type="term" value="F:histone H3K36 demethylase activity"/>
    <property type="evidence" value="ECO:0007669"/>
    <property type="project" value="TreeGrafter"/>
</dbReference>
<proteinExistence type="inferred from homology"/>
<comment type="similarity">
    <text evidence="3">Belongs to the ROX family.</text>
</comment>
<dbReference type="Gene3D" id="2.60.120.650">
    <property type="entry name" value="Cupin"/>
    <property type="match status" value="1"/>
</dbReference>
<feature type="domain" description="JmjC" evidence="5">
    <location>
        <begin position="353"/>
        <end position="533"/>
    </location>
</feature>
<dbReference type="InterPro" id="IPR003347">
    <property type="entry name" value="JmjC_dom"/>
</dbReference>
<dbReference type="VEuPathDB" id="TriTrypDB:BSAL_22890"/>
<keyword evidence="3" id="KW-0560">Oxidoreductase</keyword>
<sequence length="799" mass="87038">MILVIRQTEMCFHFGLVLTSREGREKNKGQSPPRGFQQQCTCNTHSGLSRFQDHIMITTSTVVICVVVLVMMASTEVLGSAHVDSSLASLSTTSFLGEEYAVSILLPGSISKQPHSTSLRSSDKEVTPPTTKLDSNNEGIGDANDVSTQSVASLISNDYFFEQCWEKNACVLRPLKKASLSSAQPFSAWLPNGMKGVEAMLSNVSGSWLLEEISISKLDKCRRTPEAAGCLWGDGSTLPASYFDGPSGAQSLQSIRGSVAVQDDVVVGDTMKKSLAEEQLLSYVRERRGIRRTRSFVGSDALIRGEEWRAFADDTNQTLFVRDADAKLKGLFELGGRIQEMFENPRHYLPGSPRSPKRMHKNKKNELQGSLFSRGGGVEVGVSLYYTPPHTQSTVPPHIDTMDVMALQVQGCKEWSLRVPHADSFLPPTPVVLPLSRDHLHTSSLRGGSGTGSNTKATTTVTICPGDVLYLPRGMVHNTSTSPAITSYLPVDIDQLHRQLNESMGDGSSLHISIGIETSPVFTMNSFLIWMGARGEVSGPVQPADAAAASSNAISSGLWAGVPVKDRSFVKRCAARALLYALRTRVQSLRRGFVVPVALLQTPTTDSKHDDQHDRVASYLTRSIDAAHADARDFLITANHHVGKKRWVRLVQDTLGSTAVLKQSIDAWWPAENVAAARYDMSVVMGLLSTTMLDNIQRLLDTAPAADAATPSRQCDGVEHISGSNNCAVGDGQTPTVAETIANELLLWVFTVPSVAEDPTSVWATWLDDGMQKSHEERLAFAEWTWINYQLLTAAHSDN</sequence>
<dbReference type="AlphaFoldDB" id="A0A0S4JDQ0"/>
<organism evidence="6 7">
    <name type="scientific">Bodo saltans</name>
    <name type="common">Flagellated protozoan</name>
    <dbReference type="NCBI Taxonomy" id="75058"/>
    <lineage>
        <taxon>Eukaryota</taxon>
        <taxon>Discoba</taxon>
        <taxon>Euglenozoa</taxon>
        <taxon>Kinetoplastea</taxon>
        <taxon>Metakinetoplastina</taxon>
        <taxon>Eubodonida</taxon>
        <taxon>Bodonidae</taxon>
        <taxon>Bodo</taxon>
    </lineage>
</organism>
<keyword evidence="2 3" id="KW-0408">Iron</keyword>
<gene>
    <name evidence="6" type="ORF">BSAL_22890</name>
</gene>
<dbReference type="GO" id="GO:0005506">
    <property type="term" value="F:iron ion binding"/>
    <property type="evidence" value="ECO:0007669"/>
    <property type="project" value="UniProtKB-UniRule"/>
</dbReference>
<accession>A0A0S4JDQ0</accession>
<keyword evidence="3" id="KW-0539">Nucleus</keyword>
<evidence type="ECO:0000256" key="2">
    <source>
        <dbReference type="ARBA" id="ARBA00023004"/>
    </source>
</evidence>
<dbReference type="GO" id="GO:0032453">
    <property type="term" value="F:histone H3K4 demethylase activity"/>
    <property type="evidence" value="ECO:0007669"/>
    <property type="project" value="TreeGrafter"/>
</dbReference>
<evidence type="ECO:0000256" key="4">
    <source>
        <dbReference type="SAM" id="MobiDB-lite"/>
    </source>
</evidence>
<keyword evidence="3" id="KW-0804">Transcription</keyword>
<feature type="compositionally biased region" description="Polar residues" evidence="4">
    <location>
        <begin position="128"/>
        <end position="138"/>
    </location>
</feature>
<keyword evidence="3" id="KW-0223">Dioxygenase</keyword>
<dbReference type="EC" id="1.14.11.-" evidence="3"/>
<dbReference type="InterPro" id="IPR039994">
    <property type="entry name" value="NO66-like"/>
</dbReference>
<evidence type="ECO:0000256" key="3">
    <source>
        <dbReference type="RuleBase" id="RU366061"/>
    </source>
</evidence>
<dbReference type="EMBL" id="CYKH01001761">
    <property type="protein sequence ID" value="CUG89693.1"/>
    <property type="molecule type" value="Genomic_DNA"/>
</dbReference>
<comment type="function">
    <text evidence="3">Oxygenase that can act as both a histone lysine demethylase and a ribosomal histidine hydroxylase.</text>
</comment>
<feature type="region of interest" description="Disordered" evidence="4">
    <location>
        <begin position="112"/>
        <end position="142"/>
    </location>
</feature>
<evidence type="ECO:0000313" key="6">
    <source>
        <dbReference type="EMBL" id="CUG89693.1"/>
    </source>
</evidence>
<reference evidence="7" key="1">
    <citation type="submission" date="2015-09" db="EMBL/GenBank/DDBJ databases">
        <authorList>
            <consortium name="Pathogen Informatics"/>
        </authorList>
    </citation>
    <scope>NUCLEOTIDE SEQUENCE [LARGE SCALE GENOMIC DNA]</scope>
    <source>
        <strain evidence="7">Lake Konstanz</strain>
    </source>
</reference>
<evidence type="ECO:0000256" key="1">
    <source>
        <dbReference type="ARBA" id="ARBA00022723"/>
    </source>
</evidence>
<dbReference type="GO" id="GO:0005730">
    <property type="term" value="C:nucleolus"/>
    <property type="evidence" value="ECO:0007669"/>
    <property type="project" value="TreeGrafter"/>
</dbReference>
<comment type="subcellular location">
    <subcellularLocation>
        <location evidence="3">Nucleus</location>
    </subcellularLocation>
</comment>
<keyword evidence="1 3" id="KW-0479">Metal-binding</keyword>
<dbReference type="PANTHER" id="PTHR13096">
    <property type="entry name" value="MINA53 MYC INDUCED NUCLEAR ANTIGEN"/>
    <property type="match status" value="1"/>
</dbReference>
<dbReference type="Pfam" id="PF08007">
    <property type="entry name" value="JmjC_2"/>
    <property type="match status" value="1"/>
</dbReference>
<evidence type="ECO:0000313" key="7">
    <source>
        <dbReference type="Proteomes" id="UP000051952"/>
    </source>
</evidence>
<dbReference type="OrthoDB" id="425950at2759"/>
<dbReference type="Proteomes" id="UP000051952">
    <property type="component" value="Unassembled WGS sequence"/>
</dbReference>
<dbReference type="SUPFAM" id="SSF51197">
    <property type="entry name" value="Clavaminate synthase-like"/>
    <property type="match status" value="1"/>
</dbReference>